<dbReference type="InterPro" id="IPR029033">
    <property type="entry name" value="His_PPase_superfam"/>
</dbReference>
<protein>
    <submittedName>
        <fullName evidence="1">Uncharacterized protein</fullName>
    </submittedName>
</protein>
<dbReference type="SUPFAM" id="SSF53254">
    <property type="entry name" value="Phosphoglycerate mutase-like"/>
    <property type="match status" value="1"/>
</dbReference>
<dbReference type="Proteomes" id="UP001189429">
    <property type="component" value="Unassembled WGS sequence"/>
</dbReference>
<feature type="non-terminal residue" evidence="1">
    <location>
        <position position="1"/>
    </location>
</feature>
<evidence type="ECO:0000313" key="2">
    <source>
        <dbReference type="Proteomes" id="UP001189429"/>
    </source>
</evidence>
<organism evidence="1 2">
    <name type="scientific">Prorocentrum cordatum</name>
    <dbReference type="NCBI Taxonomy" id="2364126"/>
    <lineage>
        <taxon>Eukaryota</taxon>
        <taxon>Sar</taxon>
        <taxon>Alveolata</taxon>
        <taxon>Dinophyceae</taxon>
        <taxon>Prorocentrales</taxon>
        <taxon>Prorocentraceae</taxon>
        <taxon>Prorocentrum</taxon>
    </lineage>
</organism>
<gene>
    <name evidence="1" type="ORF">PCOR1329_LOCUS19983</name>
</gene>
<dbReference type="EMBL" id="CAUYUJ010006438">
    <property type="protein sequence ID" value="CAK0817345.1"/>
    <property type="molecule type" value="Genomic_DNA"/>
</dbReference>
<dbReference type="Gene3D" id="3.40.50.1240">
    <property type="entry name" value="Phosphoglycerate mutase-like"/>
    <property type="match status" value="1"/>
</dbReference>
<keyword evidence="2" id="KW-1185">Reference proteome</keyword>
<dbReference type="InterPro" id="IPR005952">
    <property type="entry name" value="Phosphogly_mut1"/>
</dbReference>
<accession>A0ABN9REA7</accession>
<name>A0ABN9REA7_9DINO</name>
<comment type="caution">
    <text evidence="1">The sequence shown here is derived from an EMBL/GenBank/DDBJ whole genome shotgun (WGS) entry which is preliminary data.</text>
</comment>
<reference evidence="1" key="1">
    <citation type="submission" date="2023-10" db="EMBL/GenBank/DDBJ databases">
        <authorList>
            <person name="Chen Y."/>
            <person name="Shah S."/>
            <person name="Dougan E. K."/>
            <person name="Thang M."/>
            <person name="Chan C."/>
        </authorList>
    </citation>
    <scope>NUCLEOTIDE SEQUENCE [LARGE SCALE GENOMIC DNA]</scope>
</reference>
<evidence type="ECO:0000313" key="1">
    <source>
        <dbReference type="EMBL" id="CAK0817345.1"/>
    </source>
</evidence>
<proteinExistence type="predicted"/>
<sequence>GRRDAEQPARGSPTVGPVARAKETVVKHGAEQVLTWRRSFDIPPPPIDADSEFNPAKEAKYKDLDKADIPVTECLKDTITRVMPYWESEIQPQLKAGSPPLLL</sequence>
<dbReference type="NCBIfam" id="TIGR01258">
    <property type="entry name" value="pgm_1"/>
    <property type="match status" value="1"/>
</dbReference>
<dbReference type="PANTHER" id="PTHR11931">
    <property type="entry name" value="PHOSPHOGLYCERATE MUTASE"/>
    <property type="match status" value="1"/>
</dbReference>
<feature type="non-terminal residue" evidence="1">
    <location>
        <position position="103"/>
    </location>
</feature>